<keyword evidence="4" id="KW-0964">Secreted</keyword>
<accession>A0A6M2BQR2</accession>
<dbReference type="EMBL" id="JAAMOW010000003">
    <property type="protein sequence ID" value="NGY04413.1"/>
    <property type="molecule type" value="Genomic_DNA"/>
</dbReference>
<evidence type="ECO:0000256" key="3">
    <source>
        <dbReference type="ARBA" id="ARBA00005709"/>
    </source>
</evidence>
<dbReference type="NCBIfam" id="TIGR02550">
    <property type="entry name" value="flagell_flgL"/>
    <property type="match status" value="1"/>
</dbReference>
<dbReference type="GO" id="GO:0005576">
    <property type="term" value="C:extracellular region"/>
    <property type="evidence" value="ECO:0007669"/>
    <property type="project" value="UniProtKB-SubCell"/>
</dbReference>
<evidence type="ECO:0000256" key="2">
    <source>
        <dbReference type="ARBA" id="ARBA00004613"/>
    </source>
</evidence>
<dbReference type="InterPro" id="IPR046358">
    <property type="entry name" value="Flagellin_C"/>
</dbReference>
<comment type="subcellular location">
    <subcellularLocation>
        <location evidence="1">Bacterial flagellum</location>
    </subcellularLocation>
    <subcellularLocation>
        <location evidence="2">Secreted</location>
    </subcellularLocation>
</comment>
<evidence type="ECO:0000259" key="8">
    <source>
        <dbReference type="Pfam" id="PF21158"/>
    </source>
</evidence>
<feature type="domain" description="Flagellar hook-associated protein 1 D2-like" evidence="8">
    <location>
        <begin position="199"/>
        <end position="277"/>
    </location>
</feature>
<comment type="similarity">
    <text evidence="3">Belongs to the bacterial flagellin family.</text>
</comment>
<sequence>MIRFSTAWSYQQGVTQMLRQQEKIATTQNQLSTNQKWQTAADDPAGWAQAQGYDQLVSQTAQYTAAAQSAQQRLQLGEDTIASGVGLLQHVRELVVQANTATQSADTRKTIADQLSGVRDQLMALANTSDGQGRYLFGGADDGSTPFSWNGSSADYHGDQTTVTAQIGSQRTVAQNDPGSSVFMGLKTGNGSFAVSAGSANTGSLAISSAALSDSDAWDGGSYTLRFTAADQYEIVDASNNVLQSGSAGDGSTIDFRGASLTLTGSAAAGDSFGIAPSSSQDMFAMIDQLAKLLTQPQDTPAQRAQVQTALQQGLGTLQTAENRLGDVRSGIGIRLNAIDDSLDVAAAQSEHATAAASTLRDTDYADAIGKLQLQMTTLQAAQQVYTKVQGLSLFDYLR</sequence>
<dbReference type="InterPro" id="IPR001492">
    <property type="entry name" value="Flagellin"/>
</dbReference>
<dbReference type="GO" id="GO:0071973">
    <property type="term" value="P:bacterial-type flagellum-dependent cell motility"/>
    <property type="evidence" value="ECO:0007669"/>
    <property type="project" value="InterPro"/>
</dbReference>
<feature type="domain" description="Flagellin C-terminal" evidence="7">
    <location>
        <begin position="317"/>
        <end position="398"/>
    </location>
</feature>
<evidence type="ECO:0000256" key="1">
    <source>
        <dbReference type="ARBA" id="ARBA00004365"/>
    </source>
</evidence>
<keyword evidence="9" id="KW-0969">Cilium</keyword>
<gene>
    <name evidence="9" type="primary">flgL</name>
    <name evidence="9" type="ORF">G7Y85_06540</name>
</gene>
<keyword evidence="9" id="KW-0282">Flagellum</keyword>
<dbReference type="PANTHER" id="PTHR42792">
    <property type="entry name" value="FLAGELLIN"/>
    <property type="match status" value="1"/>
</dbReference>
<name>A0A6M2BQR2_9GAMM</name>
<dbReference type="PANTHER" id="PTHR42792:SF1">
    <property type="entry name" value="FLAGELLAR HOOK-ASSOCIATED PROTEIN 3"/>
    <property type="match status" value="1"/>
</dbReference>
<evidence type="ECO:0000313" key="9">
    <source>
        <dbReference type="EMBL" id="NGY04413.1"/>
    </source>
</evidence>
<evidence type="ECO:0000259" key="6">
    <source>
        <dbReference type="Pfam" id="PF00669"/>
    </source>
</evidence>
<reference evidence="9 10" key="1">
    <citation type="journal article" date="2014" name="Int. J. Syst. Evol. Microbiol.">
        <title>Solimonas terrae sp. nov., isolated from soil.</title>
        <authorList>
            <person name="Kim S.J."/>
            <person name="Moon J.Y."/>
            <person name="Weon H.Y."/>
            <person name="Ahn J.H."/>
            <person name="Chen W.M."/>
            <person name="Kwon S.W."/>
        </authorList>
    </citation>
    <scope>NUCLEOTIDE SEQUENCE [LARGE SCALE GENOMIC DNA]</scope>
    <source>
        <strain evidence="9 10">KIS83-12</strain>
    </source>
</reference>
<dbReference type="Pfam" id="PF00669">
    <property type="entry name" value="Flagellin_N"/>
    <property type="match status" value="1"/>
</dbReference>
<keyword evidence="5" id="KW-0975">Bacterial flagellum</keyword>
<dbReference type="InterPro" id="IPR001029">
    <property type="entry name" value="Flagellin_N"/>
</dbReference>
<dbReference type="InterPro" id="IPR013384">
    <property type="entry name" value="Flagell_FlgL"/>
</dbReference>
<evidence type="ECO:0000256" key="4">
    <source>
        <dbReference type="ARBA" id="ARBA00022525"/>
    </source>
</evidence>
<evidence type="ECO:0000259" key="7">
    <source>
        <dbReference type="Pfam" id="PF00700"/>
    </source>
</evidence>
<dbReference type="SUPFAM" id="SSF64518">
    <property type="entry name" value="Phase 1 flagellin"/>
    <property type="match status" value="1"/>
</dbReference>
<dbReference type="InterPro" id="IPR049119">
    <property type="entry name" value="FlgK_D2-like"/>
</dbReference>
<protein>
    <submittedName>
        <fullName evidence="9">Flagellar hook-associated protein 3</fullName>
    </submittedName>
</protein>
<organism evidence="9 10">
    <name type="scientific">Solimonas terrae</name>
    <dbReference type="NCBI Taxonomy" id="1396819"/>
    <lineage>
        <taxon>Bacteria</taxon>
        <taxon>Pseudomonadati</taxon>
        <taxon>Pseudomonadota</taxon>
        <taxon>Gammaproteobacteria</taxon>
        <taxon>Nevskiales</taxon>
        <taxon>Nevskiaceae</taxon>
        <taxon>Solimonas</taxon>
    </lineage>
</organism>
<dbReference type="Pfam" id="PF00700">
    <property type="entry name" value="Flagellin_C"/>
    <property type="match status" value="1"/>
</dbReference>
<dbReference type="Pfam" id="PF21158">
    <property type="entry name" value="flgK_1st_1"/>
    <property type="match status" value="1"/>
</dbReference>
<comment type="caution">
    <text evidence="9">The sequence shown here is derived from an EMBL/GenBank/DDBJ whole genome shotgun (WGS) entry which is preliminary data.</text>
</comment>
<keyword evidence="10" id="KW-1185">Reference proteome</keyword>
<proteinExistence type="inferred from homology"/>
<dbReference type="Proteomes" id="UP000472676">
    <property type="component" value="Unassembled WGS sequence"/>
</dbReference>
<keyword evidence="9" id="KW-0966">Cell projection</keyword>
<dbReference type="GO" id="GO:0005198">
    <property type="term" value="F:structural molecule activity"/>
    <property type="evidence" value="ECO:0007669"/>
    <property type="project" value="InterPro"/>
</dbReference>
<dbReference type="AlphaFoldDB" id="A0A6M2BQR2"/>
<evidence type="ECO:0000256" key="5">
    <source>
        <dbReference type="ARBA" id="ARBA00023143"/>
    </source>
</evidence>
<evidence type="ECO:0000313" key="10">
    <source>
        <dbReference type="Proteomes" id="UP000472676"/>
    </source>
</evidence>
<feature type="domain" description="Flagellin N-terminal" evidence="6">
    <location>
        <begin position="5"/>
        <end position="140"/>
    </location>
</feature>
<dbReference type="Gene3D" id="1.20.1330.10">
    <property type="entry name" value="f41 fragment of flagellin, N-terminal domain"/>
    <property type="match status" value="1"/>
</dbReference>
<dbReference type="GO" id="GO:0009424">
    <property type="term" value="C:bacterial-type flagellum hook"/>
    <property type="evidence" value="ECO:0007669"/>
    <property type="project" value="InterPro"/>
</dbReference>
<dbReference type="RefSeq" id="WP_166253747.1">
    <property type="nucleotide sequence ID" value="NZ_JAAMOW010000003.1"/>
</dbReference>